<dbReference type="OrthoDB" id="4092844at2759"/>
<reference evidence="3 4" key="1">
    <citation type="submission" date="2019-08" db="EMBL/GenBank/DDBJ databases">
        <title>Draft genome sequences of two oriental melons (Cucumis melo L. var makuwa).</title>
        <authorList>
            <person name="Kwon S.-Y."/>
        </authorList>
    </citation>
    <scope>NUCLEOTIDE SEQUENCE [LARGE SCALE GENOMIC DNA]</scope>
    <source>
        <strain evidence="4">cv. SW 3</strain>
        <tissue evidence="3">Leaf</tissue>
    </source>
</reference>
<keyword evidence="2" id="KW-1133">Transmembrane helix</keyword>
<proteinExistence type="predicted"/>
<sequence length="384" mass="42664">MFNLFLAVSPEIFLINATFILLIHGVVFSTSKKDSYPPLVSNVGWLGLLSVARLGGQRALGCGGAIIAQLPNLMRDRVRAAGNRSMGGRLILLPPQGWLIVRSRLEDPWFWKAHESERYVECATDTTLRRCCRGTGGPSRAQDRQLRSRASLFVMGNQCSGPNRADLRHLAFSALPLQATPAEQDALLFPLLWTHLLFEQREETDFFRSGGGLSLYKPKRPQDKFRKGSLMLEGASPDRSASSRKSEEVITDEPHAGKLARVVLAVNSLRSLGDRSTSLSIALVSRSPTCEIGLVPMEIPLGLIPRLMTKGESAWRKVKIEGSRAKFPDGVFRRSKATQLSRRRATGSPNPDPASHVLQVRRDPVPNYRLLPELHYRSRARNGR</sequence>
<accession>A0A5A7V4H7</accession>
<dbReference type="Proteomes" id="UP000321393">
    <property type="component" value="Unassembled WGS sequence"/>
</dbReference>
<protein>
    <recommendedName>
        <fullName evidence="5">NADH dehydrogenase subunit 2</fullName>
    </recommendedName>
</protein>
<feature type="compositionally biased region" description="Basic residues" evidence="1">
    <location>
        <begin position="335"/>
        <end position="345"/>
    </location>
</feature>
<dbReference type="STRING" id="1194695.A0A5A7V4H7"/>
<evidence type="ECO:0000313" key="3">
    <source>
        <dbReference type="EMBL" id="KAA0060785.1"/>
    </source>
</evidence>
<dbReference type="EMBL" id="SSTE01005221">
    <property type="protein sequence ID" value="KAA0060785.1"/>
    <property type="molecule type" value="Genomic_DNA"/>
</dbReference>
<feature type="region of interest" description="Disordered" evidence="1">
    <location>
        <begin position="226"/>
        <end position="251"/>
    </location>
</feature>
<evidence type="ECO:0000313" key="4">
    <source>
        <dbReference type="Proteomes" id="UP000321393"/>
    </source>
</evidence>
<keyword evidence="2" id="KW-0472">Membrane</keyword>
<feature type="region of interest" description="Disordered" evidence="1">
    <location>
        <begin position="335"/>
        <end position="357"/>
    </location>
</feature>
<keyword evidence="2" id="KW-0812">Transmembrane</keyword>
<evidence type="ECO:0000256" key="1">
    <source>
        <dbReference type="SAM" id="MobiDB-lite"/>
    </source>
</evidence>
<gene>
    <name evidence="3" type="ORF">E6C27_scaffold43479G00020</name>
</gene>
<feature type="transmembrane region" description="Helical" evidence="2">
    <location>
        <begin position="12"/>
        <end position="30"/>
    </location>
</feature>
<name>A0A5A7V4H7_CUCMM</name>
<evidence type="ECO:0000256" key="2">
    <source>
        <dbReference type="SAM" id="Phobius"/>
    </source>
</evidence>
<comment type="caution">
    <text evidence="3">The sequence shown here is derived from an EMBL/GenBank/DDBJ whole genome shotgun (WGS) entry which is preliminary data.</text>
</comment>
<organism evidence="3 4">
    <name type="scientific">Cucumis melo var. makuwa</name>
    <name type="common">Oriental melon</name>
    <dbReference type="NCBI Taxonomy" id="1194695"/>
    <lineage>
        <taxon>Eukaryota</taxon>
        <taxon>Viridiplantae</taxon>
        <taxon>Streptophyta</taxon>
        <taxon>Embryophyta</taxon>
        <taxon>Tracheophyta</taxon>
        <taxon>Spermatophyta</taxon>
        <taxon>Magnoliopsida</taxon>
        <taxon>eudicotyledons</taxon>
        <taxon>Gunneridae</taxon>
        <taxon>Pentapetalae</taxon>
        <taxon>rosids</taxon>
        <taxon>fabids</taxon>
        <taxon>Cucurbitales</taxon>
        <taxon>Cucurbitaceae</taxon>
        <taxon>Benincaseae</taxon>
        <taxon>Cucumis</taxon>
    </lineage>
</organism>
<dbReference type="AlphaFoldDB" id="A0A5A7V4H7"/>
<evidence type="ECO:0008006" key="5">
    <source>
        <dbReference type="Google" id="ProtNLM"/>
    </source>
</evidence>